<dbReference type="Gene3D" id="3.40.1090.10">
    <property type="entry name" value="Cytosolic phospholipase A2 catalytic domain"/>
    <property type="match status" value="2"/>
</dbReference>
<keyword evidence="2" id="KW-0378">Hydrolase</keyword>
<dbReference type="Proteomes" id="UP000179005">
    <property type="component" value="Unassembled WGS sequence"/>
</dbReference>
<dbReference type="GO" id="GO:0016042">
    <property type="term" value="P:lipid catabolic process"/>
    <property type="evidence" value="ECO:0007669"/>
    <property type="project" value="UniProtKB-UniRule"/>
</dbReference>
<dbReference type="InterPro" id="IPR016035">
    <property type="entry name" value="Acyl_Trfase/lysoPLipase"/>
</dbReference>
<dbReference type="Pfam" id="PF01734">
    <property type="entry name" value="Patatin"/>
    <property type="match status" value="1"/>
</dbReference>
<proteinExistence type="predicted"/>
<comment type="caution">
    <text evidence="2">Lacks conserved residue(s) required for the propagation of feature annotation.</text>
</comment>
<dbReference type="GO" id="GO:0016787">
    <property type="term" value="F:hydrolase activity"/>
    <property type="evidence" value="ECO:0007669"/>
    <property type="project" value="UniProtKB-UniRule"/>
</dbReference>
<dbReference type="SUPFAM" id="SSF52151">
    <property type="entry name" value="FabD/lysophospholipase-like"/>
    <property type="match status" value="1"/>
</dbReference>
<evidence type="ECO:0000313" key="4">
    <source>
        <dbReference type="EMBL" id="OGC55986.1"/>
    </source>
</evidence>
<evidence type="ECO:0000313" key="5">
    <source>
        <dbReference type="Proteomes" id="UP000179005"/>
    </source>
</evidence>
<dbReference type="InterPro" id="IPR002641">
    <property type="entry name" value="PNPLA_dom"/>
</dbReference>
<feature type="short sequence motif" description="GXSXG" evidence="2">
    <location>
        <begin position="70"/>
        <end position="74"/>
    </location>
</feature>
<keyword evidence="2" id="KW-0442">Lipid degradation</keyword>
<name>A0A1F4VFE5_UNCKA</name>
<gene>
    <name evidence="4" type="ORF">A2797_01300</name>
</gene>
<reference evidence="4 5" key="1">
    <citation type="journal article" date="2016" name="Nat. Commun.">
        <title>Thousands of microbial genomes shed light on interconnected biogeochemical processes in an aquifer system.</title>
        <authorList>
            <person name="Anantharaman K."/>
            <person name="Brown C.T."/>
            <person name="Hug L.A."/>
            <person name="Sharon I."/>
            <person name="Castelle C.J."/>
            <person name="Probst A.J."/>
            <person name="Thomas B.C."/>
            <person name="Singh A."/>
            <person name="Wilkins M.J."/>
            <person name="Karaoz U."/>
            <person name="Brodie E.L."/>
            <person name="Williams K.H."/>
            <person name="Hubbard S.S."/>
            <person name="Banfield J.F."/>
        </authorList>
    </citation>
    <scope>NUCLEOTIDE SEQUENCE [LARGE SCALE GENOMIC DNA]</scope>
</reference>
<dbReference type="PROSITE" id="PS51635">
    <property type="entry name" value="PNPLA"/>
    <property type="match status" value="1"/>
</dbReference>
<feature type="active site" description="Proton acceptor" evidence="2">
    <location>
        <position position="202"/>
    </location>
</feature>
<accession>A0A1F4VFE5</accession>
<sequence length="348" mass="38757">MDSDIRLSHPVVELMKKRRAEGSLPGQRSDPQNRLGLIVEGGAVRAIVTAAEILTLDPLGFRNVFDVIYGSSAGASNAAYFCSNQPGGLRIYLDVVNNRRFITIAGYLQVEPILFLLRRPAVDIAWLFNHVMVNVLPLDWEAFARSPVPLKVLAASVEDAEIHAFDRFESRQDLLHALRASATLPILASFDPFYYRGGHYFDSGLLDPYCLRTAIADGCTHLLVLRAHPRGIKPTELEKRIARDITARHLSQFNWDLVTRFLSAQFNEEYNCLEKLAESEANHSGPPFLLGIQPKAGSIDLADWECNRDKLLLGAWTGAQAALDAFSPSQDEADRVRAFFATLDQPVR</sequence>
<evidence type="ECO:0000256" key="2">
    <source>
        <dbReference type="PROSITE-ProRule" id="PRU01161"/>
    </source>
</evidence>
<feature type="active site" description="Nucleophile" evidence="2">
    <location>
        <position position="72"/>
    </location>
</feature>
<dbReference type="EMBL" id="MEVC01000006">
    <property type="protein sequence ID" value="OGC55986.1"/>
    <property type="molecule type" value="Genomic_DNA"/>
</dbReference>
<protein>
    <recommendedName>
        <fullName evidence="3">PNPLA domain-containing protein</fullName>
    </recommendedName>
</protein>
<keyword evidence="1 2" id="KW-0443">Lipid metabolism</keyword>
<evidence type="ECO:0000259" key="3">
    <source>
        <dbReference type="PROSITE" id="PS51635"/>
    </source>
</evidence>
<organism evidence="4 5">
    <name type="scientific">candidate division WWE3 bacterium RIFCSPHIGHO2_01_FULL_48_15</name>
    <dbReference type="NCBI Taxonomy" id="1802619"/>
    <lineage>
        <taxon>Bacteria</taxon>
        <taxon>Katanobacteria</taxon>
    </lineage>
</organism>
<evidence type="ECO:0000256" key="1">
    <source>
        <dbReference type="ARBA" id="ARBA00023098"/>
    </source>
</evidence>
<dbReference type="AlphaFoldDB" id="A0A1F4VFE5"/>
<feature type="domain" description="PNPLA" evidence="3">
    <location>
        <begin position="37"/>
        <end position="215"/>
    </location>
</feature>
<comment type="caution">
    <text evidence="4">The sequence shown here is derived from an EMBL/GenBank/DDBJ whole genome shotgun (WGS) entry which is preliminary data.</text>
</comment>